<dbReference type="InterPro" id="IPR027396">
    <property type="entry name" value="DsrEFH-like"/>
</dbReference>
<dbReference type="AlphaFoldDB" id="A0A511BZ59"/>
<comment type="caution">
    <text evidence="1">The sequence shown here is derived from an EMBL/GenBank/DDBJ whole genome shotgun (WGS) entry which is preliminary data.</text>
</comment>
<gene>
    <name evidence="1" type="ORF">SSA02_24510</name>
</gene>
<dbReference type="EMBL" id="BJVC01000007">
    <property type="protein sequence ID" value="GEL03288.1"/>
    <property type="molecule type" value="Genomic_DNA"/>
</dbReference>
<reference evidence="1 2" key="1">
    <citation type="submission" date="2019-07" db="EMBL/GenBank/DDBJ databases">
        <title>Whole genome shotgun sequence of Swaminathania salitolerans NBRC 104436.</title>
        <authorList>
            <person name="Hosoyama A."/>
            <person name="Uohara A."/>
            <person name="Ohji S."/>
            <person name="Ichikawa N."/>
        </authorList>
    </citation>
    <scope>NUCLEOTIDE SEQUENCE [LARGE SCALE GENOMIC DNA]</scope>
    <source>
        <strain evidence="1 2">NBRC 104436</strain>
    </source>
</reference>
<dbReference type="SUPFAM" id="SSF75169">
    <property type="entry name" value="DsrEFH-like"/>
    <property type="match status" value="1"/>
</dbReference>
<dbReference type="Gene3D" id="3.40.1260.10">
    <property type="entry name" value="DsrEFH-like"/>
    <property type="match status" value="1"/>
</dbReference>
<accession>A0A511BZ59</accession>
<keyword evidence="2" id="KW-1185">Reference proteome</keyword>
<evidence type="ECO:0008006" key="3">
    <source>
        <dbReference type="Google" id="ProtNLM"/>
    </source>
</evidence>
<proteinExistence type="predicted"/>
<name>A0A511BZ59_9PROT</name>
<evidence type="ECO:0000313" key="1">
    <source>
        <dbReference type="EMBL" id="GEL03288.1"/>
    </source>
</evidence>
<sequence>MQTGRSLAILIAGPEYERAHHAFVLAAGALALGRRVILFGGGAGVLALCRDWSGLVGASHDETFRARGVAGLETLRLAVFELGGEVLACEAGLRAAGLDEEALCPEATLCGVTRFLERSADAQILSL</sequence>
<evidence type="ECO:0000313" key="2">
    <source>
        <dbReference type="Proteomes" id="UP000321405"/>
    </source>
</evidence>
<organism evidence="1 2">
    <name type="scientific">Swaminathania salitolerans</name>
    <dbReference type="NCBI Taxonomy" id="182838"/>
    <lineage>
        <taxon>Bacteria</taxon>
        <taxon>Pseudomonadati</taxon>
        <taxon>Pseudomonadota</taxon>
        <taxon>Alphaproteobacteria</taxon>
        <taxon>Acetobacterales</taxon>
        <taxon>Acetobacteraceae</taxon>
        <taxon>Swaminathania</taxon>
    </lineage>
</organism>
<dbReference type="Proteomes" id="UP000321405">
    <property type="component" value="Unassembled WGS sequence"/>
</dbReference>
<protein>
    <recommendedName>
        <fullName evidence="3">Peroxiredoxin</fullName>
    </recommendedName>
</protein>